<reference evidence="2 3" key="1">
    <citation type="submission" date="2016-10" db="EMBL/GenBank/DDBJ databases">
        <title>Genome of airborne Acinetobacter sp. 5-2Ac02 in the hospital environment: Species near to Acinetobacter towneri.</title>
        <authorList>
            <person name="Barbosa B."/>
            <person name="Fernandez-Garcia L."/>
            <person name="Gato E."/>
            <person name="Leao R."/>
            <person name="Albano R."/>
            <person name="Fernandez B."/>
            <person name="Fernandez-Cuenca F."/>
            <person name="Marques E."/>
            <person name="Tomas M."/>
        </authorList>
    </citation>
    <scope>NUCLEOTIDE SEQUENCE [LARGE SCALE GENOMIC DNA]</scope>
    <source>
        <strain evidence="2 3">5-2Ac02</strain>
    </source>
</reference>
<dbReference type="AlphaFoldDB" id="A0A1E8E0I6"/>
<dbReference type="STRING" id="202956.BJN41_08970"/>
<dbReference type="RefSeq" id="WP_019838130.1">
    <property type="nucleotide sequence ID" value="NZ_CP183897.1"/>
</dbReference>
<dbReference type="Pfam" id="PF17032">
    <property type="entry name" value="Zn_ribbon_15"/>
    <property type="match status" value="1"/>
</dbReference>
<name>A0A1E8E0I6_9GAMM</name>
<protein>
    <submittedName>
        <fullName evidence="2">Zinc-ribbon domain-containing protein</fullName>
    </submittedName>
</protein>
<sequence length="79" mass="9275">MFFIFGVGPKTKVVEKKQFKCPVCRTCSNYELRQQRQYFSLFFIALFPVSRRQNTTVKCLHCGTVMPSMVLHHTQQEAK</sequence>
<dbReference type="InterPro" id="IPR031493">
    <property type="entry name" value="Zinc_ribbon_15"/>
</dbReference>
<evidence type="ECO:0000313" key="3">
    <source>
        <dbReference type="Proteomes" id="UP000186931"/>
    </source>
</evidence>
<evidence type="ECO:0000313" key="2">
    <source>
        <dbReference type="EMBL" id="OFE43175.1"/>
    </source>
</evidence>
<dbReference type="Proteomes" id="UP000186931">
    <property type="component" value="Unassembled WGS sequence"/>
</dbReference>
<gene>
    <name evidence="2" type="ORF">BJN41_08970</name>
</gene>
<proteinExistence type="predicted"/>
<evidence type="ECO:0000259" key="1">
    <source>
        <dbReference type="Pfam" id="PF17032"/>
    </source>
</evidence>
<dbReference type="EMBL" id="MKQS01000015">
    <property type="protein sequence ID" value="OFE43175.1"/>
    <property type="molecule type" value="Genomic_DNA"/>
</dbReference>
<accession>A0A1E8E0I6</accession>
<comment type="caution">
    <text evidence="2">The sequence shown here is derived from an EMBL/GenBank/DDBJ whole genome shotgun (WGS) entry which is preliminary data.</text>
</comment>
<organism evidence="2 3">
    <name type="scientific">Acinetobacter towneri</name>
    <dbReference type="NCBI Taxonomy" id="202956"/>
    <lineage>
        <taxon>Bacteria</taxon>
        <taxon>Pseudomonadati</taxon>
        <taxon>Pseudomonadota</taxon>
        <taxon>Gammaproteobacteria</taxon>
        <taxon>Moraxellales</taxon>
        <taxon>Moraxellaceae</taxon>
        <taxon>Acinetobacter</taxon>
    </lineage>
</organism>
<feature type="domain" description="Zinc-ribbon 15" evidence="1">
    <location>
        <begin position="20"/>
        <end position="68"/>
    </location>
</feature>